<comment type="caution">
    <text evidence="4">The sequence shown here is derived from an EMBL/GenBank/DDBJ whole genome shotgun (WGS) entry which is preliminary data.</text>
</comment>
<accession>A0ABD1EYU4</accession>
<dbReference type="Proteomes" id="UP001566132">
    <property type="component" value="Unassembled WGS sequence"/>
</dbReference>
<evidence type="ECO:0000259" key="3">
    <source>
        <dbReference type="PROSITE" id="PS50158"/>
    </source>
</evidence>
<feature type="compositionally biased region" description="Polar residues" evidence="2">
    <location>
        <begin position="251"/>
        <end position="276"/>
    </location>
</feature>
<dbReference type="AlphaFoldDB" id="A0ABD1EYU4"/>
<keyword evidence="5" id="KW-1185">Reference proteome</keyword>
<evidence type="ECO:0000256" key="2">
    <source>
        <dbReference type="SAM" id="MobiDB-lite"/>
    </source>
</evidence>
<evidence type="ECO:0000313" key="5">
    <source>
        <dbReference type="Proteomes" id="UP001566132"/>
    </source>
</evidence>
<dbReference type="GO" id="GO:0008270">
    <property type="term" value="F:zinc ion binding"/>
    <property type="evidence" value="ECO:0007669"/>
    <property type="project" value="UniProtKB-KW"/>
</dbReference>
<dbReference type="Gene3D" id="4.10.60.10">
    <property type="entry name" value="Zinc finger, CCHC-type"/>
    <property type="match status" value="1"/>
</dbReference>
<dbReference type="SUPFAM" id="SSF57756">
    <property type="entry name" value="Retrovirus zinc finger-like domains"/>
    <property type="match status" value="1"/>
</dbReference>
<feature type="region of interest" description="Disordered" evidence="2">
    <location>
        <begin position="251"/>
        <end position="314"/>
    </location>
</feature>
<reference evidence="4 5" key="1">
    <citation type="submission" date="2024-05" db="EMBL/GenBank/DDBJ databases">
        <title>Genetic variation in Jamaican populations of the coffee berry borer (Hypothenemus hampei).</title>
        <authorList>
            <person name="Errbii M."/>
            <person name="Myrie A."/>
        </authorList>
    </citation>
    <scope>NUCLEOTIDE SEQUENCE [LARGE SCALE GENOMIC DNA]</scope>
    <source>
        <strain evidence="4">JA-Hopewell-2020-01-JO</strain>
        <tissue evidence="4">Whole body</tissue>
    </source>
</reference>
<feature type="domain" description="CCHC-type" evidence="3">
    <location>
        <begin position="206"/>
        <end position="221"/>
    </location>
</feature>
<dbReference type="EMBL" id="JBDJPC010000004">
    <property type="protein sequence ID" value="KAL1506207.1"/>
    <property type="molecule type" value="Genomic_DNA"/>
</dbReference>
<evidence type="ECO:0000313" key="4">
    <source>
        <dbReference type="EMBL" id="KAL1506207.1"/>
    </source>
</evidence>
<feature type="compositionally biased region" description="Basic residues" evidence="2">
    <location>
        <begin position="287"/>
        <end position="301"/>
    </location>
</feature>
<sequence length="426" mass="47172">MSVNDRTASDYRGSQNAHSSSQVSYSSVTKIVPKPTFPKKDQAIVFHAEDDLKLLDYVKAVGDLIGPKKITFASRISNNRICIYLITKEIVDHIISTQATISVGGKDLTVRRLISPSKRIIISNISPSIPHDIIELALKDLGLNLTSPIMFLKASIPGEEYGHILSFRRQVFVLPPSDGFQIQTSLLVTHDGTEHRVFISTDRMECFICKETGHIAANCTNSPTNISNDPTDTGKLMDLIPQTSSTLNQKRCLSDITTSDQSSSVRDTQENLSNAVSELPPPPSIPKKGKSSKSARKKRKINPTPDTPLSDATRQLIRDRYEASPQDYVISIDNFFAFLENSFGSSNPLEVALGFTQDIKTLLSNMYAIYPFLVERSIKNRFTRLYKKLKSDAFEVASISSLQSQSSMDDNSGLDELQQSDDASIC</sequence>
<dbReference type="PROSITE" id="PS50158">
    <property type="entry name" value="ZF_CCHC"/>
    <property type="match status" value="1"/>
</dbReference>
<keyword evidence="1" id="KW-0863">Zinc-finger</keyword>
<gene>
    <name evidence="4" type="ORF">ABEB36_005609</name>
</gene>
<protein>
    <recommendedName>
        <fullName evidence="3">CCHC-type domain-containing protein</fullName>
    </recommendedName>
</protein>
<name>A0ABD1EYU4_HYPHA</name>
<organism evidence="4 5">
    <name type="scientific">Hypothenemus hampei</name>
    <name type="common">Coffee berry borer</name>
    <dbReference type="NCBI Taxonomy" id="57062"/>
    <lineage>
        <taxon>Eukaryota</taxon>
        <taxon>Metazoa</taxon>
        <taxon>Ecdysozoa</taxon>
        <taxon>Arthropoda</taxon>
        <taxon>Hexapoda</taxon>
        <taxon>Insecta</taxon>
        <taxon>Pterygota</taxon>
        <taxon>Neoptera</taxon>
        <taxon>Endopterygota</taxon>
        <taxon>Coleoptera</taxon>
        <taxon>Polyphaga</taxon>
        <taxon>Cucujiformia</taxon>
        <taxon>Curculionidae</taxon>
        <taxon>Scolytinae</taxon>
        <taxon>Hypothenemus</taxon>
    </lineage>
</organism>
<feature type="region of interest" description="Disordered" evidence="2">
    <location>
        <begin position="1"/>
        <end position="21"/>
    </location>
</feature>
<feature type="region of interest" description="Disordered" evidence="2">
    <location>
        <begin position="405"/>
        <end position="426"/>
    </location>
</feature>
<keyword evidence="1" id="KW-0862">Zinc</keyword>
<dbReference type="InterPro" id="IPR036875">
    <property type="entry name" value="Znf_CCHC_sf"/>
</dbReference>
<dbReference type="SMART" id="SM00343">
    <property type="entry name" value="ZnF_C2HC"/>
    <property type="match status" value="1"/>
</dbReference>
<keyword evidence="1" id="KW-0479">Metal-binding</keyword>
<dbReference type="InterPro" id="IPR001878">
    <property type="entry name" value="Znf_CCHC"/>
</dbReference>
<evidence type="ECO:0000256" key="1">
    <source>
        <dbReference type="PROSITE-ProRule" id="PRU00047"/>
    </source>
</evidence>
<proteinExistence type="predicted"/>
<dbReference type="Pfam" id="PF00098">
    <property type="entry name" value="zf-CCHC"/>
    <property type="match status" value="1"/>
</dbReference>
<feature type="compositionally biased region" description="Polar residues" evidence="2">
    <location>
        <begin position="1"/>
        <end position="18"/>
    </location>
</feature>